<dbReference type="RefSeq" id="WP_078109128.1">
    <property type="nucleotide sequence ID" value="NZ_CP065424.1"/>
</dbReference>
<proteinExistence type="predicted"/>
<evidence type="ECO:0000313" key="2">
    <source>
        <dbReference type="EMBL" id="OOP70330.1"/>
    </source>
</evidence>
<feature type="transmembrane region" description="Helical" evidence="1">
    <location>
        <begin position="36"/>
        <end position="56"/>
    </location>
</feature>
<dbReference type="EMBL" id="MTLA01000004">
    <property type="protein sequence ID" value="OOP70330.1"/>
    <property type="molecule type" value="Genomic_DNA"/>
</dbReference>
<protein>
    <submittedName>
        <fullName evidence="2">Uncharacterized protein</fullName>
    </submittedName>
</protein>
<keyword evidence="1" id="KW-0472">Membrane</keyword>
<comment type="caution">
    <text evidence="2">The sequence shown here is derived from an EMBL/GenBank/DDBJ whole genome shotgun (WGS) entry which is preliminary data.</text>
</comment>
<keyword evidence="1" id="KW-1133">Transmembrane helix</keyword>
<reference evidence="2 3" key="1">
    <citation type="submission" date="2017-01" db="EMBL/GenBank/DDBJ databases">
        <title>Draft genome sequence of Bacillus oleronius.</title>
        <authorList>
            <person name="Allam M."/>
        </authorList>
    </citation>
    <scope>NUCLEOTIDE SEQUENCE [LARGE SCALE GENOMIC DNA]</scope>
    <source>
        <strain evidence="2 3">DSM 9356</strain>
    </source>
</reference>
<keyword evidence="3" id="KW-1185">Reference proteome</keyword>
<accession>A0A8E2LFL0</accession>
<gene>
    <name evidence="2" type="ORF">BWZ43_00410</name>
</gene>
<keyword evidence="1" id="KW-0812">Transmembrane</keyword>
<evidence type="ECO:0000313" key="3">
    <source>
        <dbReference type="Proteomes" id="UP000189761"/>
    </source>
</evidence>
<sequence length="59" mass="6902">MDLLLFFFLPLIGMLWFLNLVTLIKKIKEDKACQNQIILGATLSFIFIGVFMFWIVGLY</sequence>
<feature type="transmembrane region" description="Helical" evidence="1">
    <location>
        <begin position="6"/>
        <end position="24"/>
    </location>
</feature>
<name>A0A8E2LFL0_9BACI</name>
<organism evidence="2 3">
    <name type="scientific">Heyndrickxia oleronia</name>
    <dbReference type="NCBI Taxonomy" id="38875"/>
    <lineage>
        <taxon>Bacteria</taxon>
        <taxon>Bacillati</taxon>
        <taxon>Bacillota</taxon>
        <taxon>Bacilli</taxon>
        <taxon>Bacillales</taxon>
        <taxon>Bacillaceae</taxon>
        <taxon>Heyndrickxia</taxon>
    </lineage>
</organism>
<evidence type="ECO:0000256" key="1">
    <source>
        <dbReference type="SAM" id="Phobius"/>
    </source>
</evidence>
<dbReference type="Proteomes" id="UP000189761">
    <property type="component" value="Unassembled WGS sequence"/>
</dbReference>
<dbReference type="AlphaFoldDB" id="A0A8E2LFL0"/>